<dbReference type="EMBL" id="GBRH01244446">
    <property type="protein sequence ID" value="JAD53449.1"/>
    <property type="molecule type" value="Transcribed_RNA"/>
</dbReference>
<organism evidence="1">
    <name type="scientific">Arundo donax</name>
    <name type="common">Giant reed</name>
    <name type="synonym">Donax arundinaceus</name>
    <dbReference type="NCBI Taxonomy" id="35708"/>
    <lineage>
        <taxon>Eukaryota</taxon>
        <taxon>Viridiplantae</taxon>
        <taxon>Streptophyta</taxon>
        <taxon>Embryophyta</taxon>
        <taxon>Tracheophyta</taxon>
        <taxon>Spermatophyta</taxon>
        <taxon>Magnoliopsida</taxon>
        <taxon>Liliopsida</taxon>
        <taxon>Poales</taxon>
        <taxon>Poaceae</taxon>
        <taxon>PACMAD clade</taxon>
        <taxon>Arundinoideae</taxon>
        <taxon>Arundineae</taxon>
        <taxon>Arundo</taxon>
    </lineage>
</organism>
<reference evidence="1" key="2">
    <citation type="journal article" date="2015" name="Data Brief">
        <title>Shoot transcriptome of the giant reed, Arundo donax.</title>
        <authorList>
            <person name="Barrero R.A."/>
            <person name="Guerrero F.D."/>
            <person name="Moolhuijzen P."/>
            <person name="Goolsby J.A."/>
            <person name="Tidwell J."/>
            <person name="Bellgard S.E."/>
            <person name="Bellgard M.I."/>
        </authorList>
    </citation>
    <scope>NUCLEOTIDE SEQUENCE</scope>
    <source>
        <tissue evidence="1">Shoot tissue taken approximately 20 cm above the soil surface</tissue>
    </source>
</reference>
<dbReference type="AlphaFoldDB" id="A0A0A9ANY7"/>
<accession>A0A0A9ANY7</accession>
<protein>
    <submittedName>
        <fullName evidence="1">Uncharacterized protein</fullName>
    </submittedName>
</protein>
<name>A0A0A9ANY7_ARUDO</name>
<sequence>MQIIGARYNRLRMMQKIGYRDSIFQVYRKVRNAIIEEILEF</sequence>
<reference evidence="1" key="1">
    <citation type="submission" date="2014-09" db="EMBL/GenBank/DDBJ databases">
        <authorList>
            <person name="Magalhaes I.L.F."/>
            <person name="Oliveira U."/>
            <person name="Santos F.R."/>
            <person name="Vidigal T.H.D.A."/>
            <person name="Brescovit A.D."/>
            <person name="Santos A.J."/>
        </authorList>
    </citation>
    <scope>NUCLEOTIDE SEQUENCE</scope>
    <source>
        <tissue evidence="1">Shoot tissue taken approximately 20 cm above the soil surface</tissue>
    </source>
</reference>
<evidence type="ECO:0000313" key="1">
    <source>
        <dbReference type="EMBL" id="JAD53449.1"/>
    </source>
</evidence>
<proteinExistence type="predicted"/>